<sequence>MDTTTAITLDSLEFTNRFARLDGPFHAQVEPQPLSEVRLLHLNAQLAGQLGLDAGAAARDPDFVAAMAGNRKIVGGAYVASVYAGHQFGTLVPQLGDGRANLIGEVLTPSGEQFELQLKGSGQTPFSRFADGRAVLRSSIREYLCSEAMHALGIPTTRALSLVGASDPVQRERFERAAVVCRVAPSFVRFGHFEYFYFRNRHEEIRQLADHVIEAHYPHLAGFPERYAAWLSEIVQRTARLMAQWQSVGFCHGVMNTDNMSVLGLTIDYGPYGFLDGFDAHHICNHSDEGGRYAYDRQPVIGQWNCSKLLQATLPLLHEDPDQSVEIANAILTRYPADYMNQMMSLWRRKLGLVSEQEEDRELINRFLNLLDKGKSDFTRTFRALSNLRDGDDKPAMRDELLDQAAFDAWLPDYRARLAQDGQPEAERQQAMRAVNPKYVLRNHLAQAAIEKAEASDASEIDRLFRVLQRPYDEQPEFDAYAAEPPPEARHISVSCSS</sequence>
<feature type="binding site" evidence="8">
    <location>
        <position position="96"/>
    </location>
    <ligand>
        <name>ATP</name>
        <dbReference type="ChEBI" id="CHEBI:30616"/>
    </ligand>
</feature>
<reference evidence="10 12" key="1">
    <citation type="journal article" date="2012" name="J. Bacteriol.">
        <title>Genome Sequence of n-Alkane-Degrading Hydrocarboniphaga effusa Strain AP103T (ATCC BAA-332T).</title>
        <authorList>
            <person name="Chang H.K."/>
            <person name="Zylstra G.J."/>
            <person name="Chae J.C."/>
        </authorList>
    </citation>
    <scope>NUCLEOTIDE SEQUENCE [LARGE SCALE GENOMIC DNA]</scope>
    <source>
        <strain evidence="10 12">AP103</strain>
    </source>
</reference>
<comment type="catalytic activity">
    <reaction evidence="8">
        <text>L-tyrosyl-[protein] + UTP = O-(5'-uridylyl)-L-tyrosyl-[protein] + diphosphate</text>
        <dbReference type="Rhea" id="RHEA:83887"/>
        <dbReference type="Rhea" id="RHEA-COMP:10136"/>
        <dbReference type="Rhea" id="RHEA-COMP:20238"/>
        <dbReference type="ChEBI" id="CHEBI:33019"/>
        <dbReference type="ChEBI" id="CHEBI:46398"/>
        <dbReference type="ChEBI" id="CHEBI:46858"/>
        <dbReference type="ChEBI" id="CHEBI:90602"/>
    </reaction>
</comment>
<feature type="binding site" evidence="8">
    <location>
        <position position="268"/>
    </location>
    <ligand>
        <name>ATP</name>
        <dbReference type="ChEBI" id="CHEBI:30616"/>
    </ligand>
</feature>
<keyword evidence="7 8" id="KW-0460">Magnesium</keyword>
<dbReference type="AlphaFoldDB" id="I8T8B8"/>
<comment type="caution">
    <text evidence="10">The sequence shown here is derived from an EMBL/GenBank/DDBJ whole genome shotgun (WGS) entry which is preliminary data.</text>
</comment>
<feature type="active site" description="Proton acceptor" evidence="8">
    <location>
        <position position="258"/>
    </location>
</feature>
<dbReference type="PANTHER" id="PTHR32057:SF14">
    <property type="entry name" value="PROTEIN ADENYLYLTRANSFERASE SELO, MITOCHONDRIAL"/>
    <property type="match status" value="1"/>
</dbReference>
<evidence type="ECO:0000256" key="8">
    <source>
        <dbReference type="HAMAP-Rule" id="MF_00692"/>
    </source>
</evidence>
<evidence type="ECO:0000256" key="1">
    <source>
        <dbReference type="ARBA" id="ARBA00009747"/>
    </source>
</evidence>
<dbReference type="GO" id="GO:0005524">
    <property type="term" value="F:ATP binding"/>
    <property type="evidence" value="ECO:0007669"/>
    <property type="project" value="UniProtKB-UniRule"/>
</dbReference>
<protein>
    <recommendedName>
        <fullName evidence="8">Protein nucleotidyltransferase YdiU</fullName>
        <ecNumber evidence="8">2.7.7.-</ecNumber>
    </recommendedName>
    <alternativeName>
        <fullName evidence="8">Protein adenylyltransferase YdiU</fullName>
        <ecNumber evidence="8">2.7.7.108</ecNumber>
    </alternativeName>
    <alternativeName>
        <fullName evidence="8">Protein uridylyltransferase YdiU</fullName>
        <ecNumber evidence="8">2.7.7.-</ecNumber>
    </alternativeName>
</protein>
<keyword evidence="8" id="KW-0464">Manganese</keyword>
<comment type="similarity">
    <text evidence="1 8">Belongs to the SELO family.</text>
</comment>
<dbReference type="PANTHER" id="PTHR32057">
    <property type="entry name" value="PROTEIN ADENYLYLTRANSFERASE SELO, MITOCHONDRIAL"/>
    <property type="match status" value="1"/>
</dbReference>
<dbReference type="InterPro" id="IPR003846">
    <property type="entry name" value="SelO"/>
</dbReference>
<evidence type="ECO:0000256" key="9">
    <source>
        <dbReference type="SAM" id="MobiDB-lite"/>
    </source>
</evidence>
<comment type="catalytic activity">
    <reaction evidence="8">
        <text>L-seryl-[protein] + ATP = 3-O-(5'-adenylyl)-L-seryl-[protein] + diphosphate</text>
        <dbReference type="Rhea" id="RHEA:58120"/>
        <dbReference type="Rhea" id="RHEA-COMP:9863"/>
        <dbReference type="Rhea" id="RHEA-COMP:15073"/>
        <dbReference type="ChEBI" id="CHEBI:29999"/>
        <dbReference type="ChEBI" id="CHEBI:30616"/>
        <dbReference type="ChEBI" id="CHEBI:33019"/>
        <dbReference type="ChEBI" id="CHEBI:142516"/>
        <dbReference type="EC" id="2.7.7.108"/>
    </reaction>
</comment>
<feature type="region of interest" description="Disordered" evidence="9">
    <location>
        <begin position="479"/>
        <end position="498"/>
    </location>
</feature>
<dbReference type="EMBL" id="AKGD01000001">
    <property type="protein sequence ID" value="EIT70145.1"/>
    <property type="molecule type" value="Genomic_DNA"/>
</dbReference>
<keyword evidence="4 8" id="KW-0479">Metal-binding</keyword>
<comment type="function">
    <text evidence="8">Nucleotidyltransferase involved in the post-translational modification of proteins. It can catalyze the addition of adenosine monophosphate (AMP) or uridine monophosphate (UMP) to a protein, resulting in modifications known as AMPylation and UMPylation.</text>
</comment>
<feature type="binding site" evidence="8">
    <location>
        <position position="132"/>
    </location>
    <ligand>
        <name>ATP</name>
        <dbReference type="ChEBI" id="CHEBI:30616"/>
    </ligand>
</feature>
<dbReference type="GO" id="GO:0000287">
    <property type="term" value="F:magnesium ion binding"/>
    <property type="evidence" value="ECO:0007669"/>
    <property type="project" value="UniProtKB-UniRule"/>
</dbReference>
<feature type="binding site" evidence="8">
    <location>
        <position position="182"/>
    </location>
    <ligand>
        <name>ATP</name>
        <dbReference type="ChEBI" id="CHEBI:30616"/>
    </ligand>
</feature>
<organism evidence="10 12">
    <name type="scientific">Hydrocarboniphaga effusa AP103</name>
    <dbReference type="NCBI Taxonomy" id="1172194"/>
    <lineage>
        <taxon>Bacteria</taxon>
        <taxon>Pseudomonadati</taxon>
        <taxon>Pseudomonadota</taxon>
        <taxon>Gammaproteobacteria</taxon>
        <taxon>Nevskiales</taxon>
        <taxon>Nevskiaceae</taxon>
        <taxon>Hydrocarboniphaga</taxon>
    </lineage>
</organism>
<feature type="binding site" evidence="8">
    <location>
        <position position="131"/>
    </location>
    <ligand>
        <name>ATP</name>
        <dbReference type="ChEBI" id="CHEBI:30616"/>
    </ligand>
</feature>
<dbReference type="EC" id="2.7.7.-" evidence="8"/>
<evidence type="ECO:0000313" key="10">
    <source>
        <dbReference type="EMBL" id="EIT69958.1"/>
    </source>
</evidence>
<proteinExistence type="inferred from homology"/>
<gene>
    <name evidence="8" type="primary">ydiU</name>
    <name evidence="8" type="synonym">selO</name>
    <name evidence="10" type="ORF">WQQ_00950</name>
    <name evidence="11" type="ORF">WQQ_02820</name>
</gene>
<dbReference type="OrthoDB" id="9776281at2"/>
<dbReference type="EC" id="2.7.7.108" evidence="8"/>
<feature type="binding site" evidence="8">
    <location>
        <position position="189"/>
    </location>
    <ligand>
        <name>ATP</name>
        <dbReference type="ChEBI" id="CHEBI:30616"/>
    </ligand>
</feature>
<dbReference type="NCBIfam" id="NF000658">
    <property type="entry name" value="PRK00029.1"/>
    <property type="match status" value="1"/>
</dbReference>
<feature type="binding site" evidence="8">
    <location>
        <position position="259"/>
    </location>
    <ligand>
        <name>Mg(2+)</name>
        <dbReference type="ChEBI" id="CHEBI:18420"/>
    </ligand>
</feature>
<comment type="cofactor">
    <cofactor evidence="8">
        <name>Mg(2+)</name>
        <dbReference type="ChEBI" id="CHEBI:18420"/>
    </cofactor>
    <cofactor evidence="8">
        <name>Mn(2+)</name>
        <dbReference type="ChEBI" id="CHEBI:29035"/>
    </cofactor>
</comment>
<dbReference type="Pfam" id="PF02696">
    <property type="entry name" value="SelO"/>
    <property type="match status" value="1"/>
</dbReference>
<evidence type="ECO:0000256" key="3">
    <source>
        <dbReference type="ARBA" id="ARBA00022695"/>
    </source>
</evidence>
<comment type="catalytic activity">
    <reaction evidence="8">
        <text>L-tyrosyl-[protein] + ATP = O-(5'-adenylyl)-L-tyrosyl-[protein] + diphosphate</text>
        <dbReference type="Rhea" id="RHEA:54288"/>
        <dbReference type="Rhea" id="RHEA-COMP:10136"/>
        <dbReference type="Rhea" id="RHEA-COMP:13846"/>
        <dbReference type="ChEBI" id="CHEBI:30616"/>
        <dbReference type="ChEBI" id="CHEBI:33019"/>
        <dbReference type="ChEBI" id="CHEBI:46858"/>
        <dbReference type="ChEBI" id="CHEBI:83624"/>
        <dbReference type="EC" id="2.7.7.108"/>
    </reaction>
</comment>
<accession>I8T8B8</accession>
<dbReference type="HAMAP" id="MF_00692">
    <property type="entry name" value="SelO"/>
    <property type="match status" value="1"/>
</dbReference>
<feature type="binding site" evidence="8">
    <location>
        <position position="268"/>
    </location>
    <ligand>
        <name>Mg(2+)</name>
        <dbReference type="ChEBI" id="CHEBI:18420"/>
    </ligand>
</feature>
<dbReference type="STRING" id="1172194.WQQ_00950"/>
<evidence type="ECO:0000256" key="4">
    <source>
        <dbReference type="ARBA" id="ARBA00022723"/>
    </source>
</evidence>
<keyword evidence="5 8" id="KW-0547">Nucleotide-binding</keyword>
<evidence type="ECO:0000313" key="12">
    <source>
        <dbReference type="Proteomes" id="UP000003704"/>
    </source>
</evidence>
<keyword evidence="2 8" id="KW-0808">Transferase</keyword>
<keyword evidence="12" id="KW-1185">Reference proteome</keyword>
<feature type="binding site" evidence="8">
    <location>
        <position position="99"/>
    </location>
    <ligand>
        <name>ATP</name>
        <dbReference type="ChEBI" id="CHEBI:30616"/>
    </ligand>
</feature>
<dbReference type="GO" id="GO:0030145">
    <property type="term" value="F:manganese ion binding"/>
    <property type="evidence" value="ECO:0007669"/>
    <property type="project" value="UniProtKB-UniRule"/>
</dbReference>
<dbReference type="PATRIC" id="fig|1172194.4.peg.270"/>
<comment type="catalytic activity">
    <reaction evidence="8">
        <text>L-seryl-[protein] + UTP = O-(5'-uridylyl)-L-seryl-[protein] + diphosphate</text>
        <dbReference type="Rhea" id="RHEA:64604"/>
        <dbReference type="Rhea" id="RHEA-COMP:9863"/>
        <dbReference type="Rhea" id="RHEA-COMP:16635"/>
        <dbReference type="ChEBI" id="CHEBI:29999"/>
        <dbReference type="ChEBI" id="CHEBI:33019"/>
        <dbReference type="ChEBI" id="CHEBI:46398"/>
        <dbReference type="ChEBI" id="CHEBI:156051"/>
    </reaction>
</comment>
<comment type="catalytic activity">
    <reaction evidence="8">
        <text>L-histidyl-[protein] + UTP = N(tele)-(5'-uridylyl)-L-histidyl-[protein] + diphosphate</text>
        <dbReference type="Rhea" id="RHEA:83891"/>
        <dbReference type="Rhea" id="RHEA-COMP:9745"/>
        <dbReference type="Rhea" id="RHEA-COMP:20239"/>
        <dbReference type="ChEBI" id="CHEBI:29979"/>
        <dbReference type="ChEBI" id="CHEBI:33019"/>
        <dbReference type="ChEBI" id="CHEBI:46398"/>
        <dbReference type="ChEBI" id="CHEBI:233474"/>
    </reaction>
</comment>
<name>I8T8B8_9GAMM</name>
<comment type="catalytic activity">
    <reaction evidence="8">
        <text>L-threonyl-[protein] + ATP = 3-O-(5'-adenylyl)-L-threonyl-[protein] + diphosphate</text>
        <dbReference type="Rhea" id="RHEA:54292"/>
        <dbReference type="Rhea" id="RHEA-COMP:11060"/>
        <dbReference type="Rhea" id="RHEA-COMP:13847"/>
        <dbReference type="ChEBI" id="CHEBI:30013"/>
        <dbReference type="ChEBI" id="CHEBI:30616"/>
        <dbReference type="ChEBI" id="CHEBI:33019"/>
        <dbReference type="ChEBI" id="CHEBI:138113"/>
        <dbReference type="EC" id="2.7.7.108"/>
    </reaction>
</comment>
<evidence type="ECO:0000313" key="11">
    <source>
        <dbReference type="EMBL" id="EIT70145.1"/>
    </source>
</evidence>
<evidence type="ECO:0000256" key="7">
    <source>
        <dbReference type="ARBA" id="ARBA00022842"/>
    </source>
</evidence>
<feature type="binding site" evidence="8">
    <location>
        <position position="98"/>
    </location>
    <ligand>
        <name>ATP</name>
        <dbReference type="ChEBI" id="CHEBI:30616"/>
    </ligand>
</feature>
<dbReference type="GO" id="GO:0070733">
    <property type="term" value="F:AMPylase activity"/>
    <property type="evidence" value="ECO:0007669"/>
    <property type="project" value="UniProtKB-EC"/>
</dbReference>
<evidence type="ECO:0000256" key="5">
    <source>
        <dbReference type="ARBA" id="ARBA00022741"/>
    </source>
</evidence>
<keyword evidence="6 8" id="KW-0067">ATP-binding</keyword>
<feature type="binding site" evidence="8">
    <location>
        <position position="119"/>
    </location>
    <ligand>
        <name>ATP</name>
        <dbReference type="ChEBI" id="CHEBI:30616"/>
    </ligand>
</feature>
<evidence type="ECO:0000256" key="2">
    <source>
        <dbReference type="ARBA" id="ARBA00022679"/>
    </source>
</evidence>
<dbReference type="RefSeq" id="WP_007183241.1">
    <property type="nucleotide sequence ID" value="NZ_AKGD01000001.1"/>
</dbReference>
<reference evidence="10" key="2">
    <citation type="submission" date="2012-05" db="EMBL/GenBank/DDBJ databases">
        <authorList>
            <person name="Park J.-H."/>
            <person name="Zylstra G.J."/>
            <person name="Chae J.-C."/>
        </authorList>
    </citation>
    <scope>NUCLEOTIDE SEQUENCE</scope>
    <source>
        <strain evidence="10">AP103</strain>
    </source>
</reference>
<dbReference type="EMBL" id="AKGD01000001">
    <property type="protein sequence ID" value="EIT69958.1"/>
    <property type="molecule type" value="Genomic_DNA"/>
</dbReference>
<evidence type="ECO:0000256" key="6">
    <source>
        <dbReference type="ARBA" id="ARBA00022840"/>
    </source>
</evidence>
<keyword evidence="3 8" id="KW-0548">Nucleotidyltransferase</keyword>
<dbReference type="Proteomes" id="UP000003704">
    <property type="component" value="Unassembled WGS sequence"/>
</dbReference>